<dbReference type="Proteomes" id="UP000295783">
    <property type="component" value="Unassembled WGS sequence"/>
</dbReference>
<dbReference type="OrthoDB" id="9811073at2"/>
<organism evidence="1 2">
    <name type="scientific">Dongia mobilis</name>
    <dbReference type="NCBI Taxonomy" id="578943"/>
    <lineage>
        <taxon>Bacteria</taxon>
        <taxon>Pseudomonadati</taxon>
        <taxon>Pseudomonadota</taxon>
        <taxon>Alphaproteobacteria</taxon>
        <taxon>Rhodospirillales</taxon>
        <taxon>Dongiaceae</taxon>
        <taxon>Dongia</taxon>
    </lineage>
</organism>
<protein>
    <submittedName>
        <fullName evidence="1">DNA polymerase III delta prime subunit</fullName>
    </submittedName>
</protein>
<evidence type="ECO:0000313" key="2">
    <source>
        <dbReference type="Proteomes" id="UP000295783"/>
    </source>
</evidence>
<dbReference type="Gene3D" id="3.40.50.300">
    <property type="entry name" value="P-loop containing nucleotide triphosphate hydrolases"/>
    <property type="match status" value="1"/>
</dbReference>
<dbReference type="NCBIfam" id="NF005677">
    <property type="entry name" value="PRK07471.1"/>
    <property type="match status" value="1"/>
</dbReference>
<proteinExistence type="predicted"/>
<dbReference type="RefSeq" id="WP_133614057.1">
    <property type="nucleotide sequence ID" value="NZ_SNYW01000009.1"/>
</dbReference>
<name>A0A4R6WLC9_9PROT</name>
<evidence type="ECO:0000313" key="1">
    <source>
        <dbReference type="EMBL" id="TDQ81505.1"/>
    </source>
</evidence>
<dbReference type="GO" id="GO:0006261">
    <property type="term" value="P:DNA-templated DNA replication"/>
    <property type="evidence" value="ECO:0007669"/>
    <property type="project" value="TreeGrafter"/>
</dbReference>
<reference evidence="1 2" key="1">
    <citation type="submission" date="2019-03" db="EMBL/GenBank/DDBJ databases">
        <title>Genomic Encyclopedia of Type Strains, Phase III (KMG-III): the genomes of soil and plant-associated and newly described type strains.</title>
        <authorList>
            <person name="Whitman W."/>
        </authorList>
    </citation>
    <scope>NUCLEOTIDE SEQUENCE [LARGE SCALE GENOMIC DNA]</scope>
    <source>
        <strain evidence="1 2">CGMCC 1.7660</strain>
    </source>
</reference>
<comment type="caution">
    <text evidence="1">The sequence shown here is derived from an EMBL/GenBank/DDBJ whole genome shotgun (WGS) entry which is preliminary data.</text>
</comment>
<dbReference type="InterPro" id="IPR027417">
    <property type="entry name" value="P-loop_NTPase"/>
</dbReference>
<accession>A0A4R6WLC9</accession>
<sequence>MAKAPPPPENLVPPPEATTRLVGHAAAEATFLKAFESGRMPHAWLLSGPRGIGKATLAFRMARFLLAHGMAAPAAEPAGMGLFGDAPASPPDLTPRDLDIDPGHPIFNRVRELSHSDLRVLRRTVNDKTGKLRSEIIVDDVRSAIDFLHLMPAESAWRVLIVDAADDLNRNAANALLKILEEPRPRSVLILVSHAPGRLLPTIRSRCRRLLLEPLPPALLEAELRQHCPNLAGAERDLALALAEGSLGRAITLGRDQAARDLFQSMAQLLGTFPDFDPAALHRLGDRLAGKAGEENFATAVTLLDWWLARFVRRAAARDRPFSELFPGESSLIDRLAGSASLDRWLQSWEKIGRLFARVASANLDRKQAWVTAWLVLASTRD</sequence>
<dbReference type="EMBL" id="SNYW01000009">
    <property type="protein sequence ID" value="TDQ81505.1"/>
    <property type="molecule type" value="Genomic_DNA"/>
</dbReference>
<dbReference type="InterPro" id="IPR050238">
    <property type="entry name" value="DNA_Rep/Repair_Clamp_Loader"/>
</dbReference>
<keyword evidence="2" id="KW-1185">Reference proteome</keyword>
<dbReference type="Pfam" id="PF13177">
    <property type="entry name" value="DNA_pol3_delta2"/>
    <property type="match status" value="1"/>
</dbReference>
<dbReference type="AlphaFoldDB" id="A0A4R6WLC9"/>
<dbReference type="PANTHER" id="PTHR11669">
    <property type="entry name" value="REPLICATION FACTOR C / DNA POLYMERASE III GAMMA-TAU SUBUNIT"/>
    <property type="match status" value="1"/>
</dbReference>
<dbReference type="PANTHER" id="PTHR11669:SF8">
    <property type="entry name" value="DNA POLYMERASE III SUBUNIT DELTA"/>
    <property type="match status" value="1"/>
</dbReference>
<dbReference type="GO" id="GO:0009360">
    <property type="term" value="C:DNA polymerase III complex"/>
    <property type="evidence" value="ECO:0007669"/>
    <property type="project" value="TreeGrafter"/>
</dbReference>
<gene>
    <name evidence="1" type="ORF">A8950_2574</name>
</gene>
<dbReference type="SUPFAM" id="SSF52540">
    <property type="entry name" value="P-loop containing nucleoside triphosphate hydrolases"/>
    <property type="match status" value="1"/>
</dbReference>